<protein>
    <submittedName>
        <fullName evidence="2">Uncharacterized protein</fullName>
    </submittedName>
</protein>
<accession>F8NQG9</accession>
<evidence type="ECO:0000313" key="2">
    <source>
        <dbReference type="EMBL" id="EGO26099.1"/>
    </source>
</evidence>
<dbReference type="HOGENOM" id="CLU_1876683_0_0_1"/>
<gene>
    <name evidence="2" type="ORF">SERLADRAFT_462789</name>
</gene>
<evidence type="ECO:0000256" key="1">
    <source>
        <dbReference type="SAM" id="MobiDB-lite"/>
    </source>
</evidence>
<dbReference type="RefSeq" id="XP_007316272.1">
    <property type="nucleotide sequence ID" value="XM_007316210.1"/>
</dbReference>
<organism>
    <name type="scientific">Serpula lacrymans var. lacrymans (strain S7.9)</name>
    <name type="common">Dry rot fungus</name>
    <dbReference type="NCBI Taxonomy" id="578457"/>
    <lineage>
        <taxon>Eukaryota</taxon>
        <taxon>Fungi</taxon>
        <taxon>Dikarya</taxon>
        <taxon>Basidiomycota</taxon>
        <taxon>Agaricomycotina</taxon>
        <taxon>Agaricomycetes</taxon>
        <taxon>Agaricomycetidae</taxon>
        <taxon>Boletales</taxon>
        <taxon>Coniophorineae</taxon>
        <taxon>Serpulaceae</taxon>
        <taxon>Serpula</taxon>
    </lineage>
</organism>
<dbReference type="KEGG" id="sla:SERLADRAFT_462789"/>
<dbReference type="Proteomes" id="UP000008064">
    <property type="component" value="Unassembled WGS sequence"/>
</dbReference>
<dbReference type="EMBL" id="GL945432">
    <property type="protein sequence ID" value="EGO26099.1"/>
    <property type="molecule type" value="Genomic_DNA"/>
</dbReference>
<proteinExistence type="predicted"/>
<dbReference type="AlphaFoldDB" id="F8NQG9"/>
<reference evidence="2" key="1">
    <citation type="submission" date="2011-04" db="EMBL/GenBank/DDBJ databases">
        <title>Evolution of plant cell wall degrading machinery underlies the functional diversity of forest fungi.</title>
        <authorList>
            <consortium name="US DOE Joint Genome Institute (JGI-PGF)"/>
            <person name="Eastwood D.C."/>
            <person name="Floudas D."/>
            <person name="Binder M."/>
            <person name="Majcherczyk A."/>
            <person name="Schneider P."/>
            <person name="Aerts A."/>
            <person name="Asiegbu F.O."/>
            <person name="Baker S.E."/>
            <person name="Barry K."/>
            <person name="Bendiksby M."/>
            <person name="Blumentritt M."/>
            <person name="Coutinho P.M."/>
            <person name="Cullen D."/>
            <person name="Cullen D."/>
            <person name="Gathman A."/>
            <person name="Goodell B."/>
            <person name="Henrissat B."/>
            <person name="Ihrmark K."/>
            <person name="Kauserud H."/>
            <person name="Kohler A."/>
            <person name="LaButti K."/>
            <person name="Lapidus A."/>
            <person name="Lavin J.L."/>
            <person name="Lee Y.-H."/>
            <person name="Lindquist E."/>
            <person name="Lilly W."/>
            <person name="Lucas S."/>
            <person name="Morin E."/>
            <person name="Murat C."/>
            <person name="Oguiza J.A."/>
            <person name="Park J."/>
            <person name="Pisabarro A.G."/>
            <person name="Riley R."/>
            <person name="Rosling A."/>
            <person name="Salamov A."/>
            <person name="Schmidt O."/>
            <person name="Schmutz J."/>
            <person name="Skrede I."/>
            <person name="Stenlid J."/>
            <person name="Wiebenga A."/>
            <person name="Xie X."/>
            <person name="Kues U."/>
            <person name="Hibbett D.S."/>
            <person name="Hoffmeister D."/>
            <person name="Hogberg N."/>
            <person name="Martin F."/>
            <person name="Grigoriev I.V."/>
            <person name="Watkinson S.C."/>
        </authorList>
    </citation>
    <scope>NUCLEOTIDE SEQUENCE</scope>
    <source>
        <strain evidence="2">S7.9</strain>
    </source>
</reference>
<sequence>MYQFSIYCESWTWSSFRTRPSGPLFDDAHPSTEKEKVTAVFETGKTHLLPTPRHPRLTPTHERTDDMTLNLTKPRRARRRGGIETTARVSPIIHPSVLLHRPSPHHHRDAPVQRLWRGGHFLKTHIGGLGQVTDGD</sequence>
<feature type="region of interest" description="Disordered" evidence="1">
    <location>
        <begin position="47"/>
        <end position="67"/>
    </location>
</feature>
<name>F8NQG9_SERL9</name>
<dbReference type="GeneID" id="18818435"/>